<dbReference type="InterPro" id="IPR052159">
    <property type="entry name" value="Competence_DNA_uptake"/>
</dbReference>
<evidence type="ECO:0000256" key="5">
    <source>
        <dbReference type="ARBA" id="ARBA00023136"/>
    </source>
</evidence>
<dbReference type="Pfam" id="PF13567">
    <property type="entry name" value="DUF4131"/>
    <property type="match status" value="1"/>
</dbReference>
<name>A0A4Y9FN89_STRAI</name>
<reference evidence="8 9" key="1">
    <citation type="submission" date="2019-03" db="EMBL/GenBank/DDBJ databases">
        <title>Diversity of the mouse oral microbiome.</title>
        <authorList>
            <person name="Joseph S."/>
            <person name="Aduse-Opoku J."/>
            <person name="Curtis M."/>
            <person name="Wade W."/>
            <person name="Hashim A."/>
        </authorList>
    </citation>
    <scope>NUCLEOTIDE SEQUENCE [LARGE SCALE GENOMIC DNA]</scope>
    <source>
        <strain evidence="8 9">HT4</strain>
    </source>
</reference>
<dbReference type="SUPFAM" id="SSF56281">
    <property type="entry name" value="Metallo-hydrolase/oxidoreductase"/>
    <property type="match status" value="1"/>
</dbReference>
<dbReference type="Proteomes" id="UP000297747">
    <property type="component" value="Unassembled WGS sequence"/>
</dbReference>
<dbReference type="PANTHER" id="PTHR30619">
    <property type="entry name" value="DNA INTERNALIZATION/COMPETENCE PROTEIN COMEC/REC2"/>
    <property type="match status" value="1"/>
</dbReference>
<keyword evidence="5 6" id="KW-0472">Membrane</keyword>
<keyword evidence="3 6" id="KW-0812">Transmembrane</keyword>
<evidence type="ECO:0000256" key="4">
    <source>
        <dbReference type="ARBA" id="ARBA00022989"/>
    </source>
</evidence>
<dbReference type="InterPro" id="IPR004477">
    <property type="entry name" value="ComEC_N"/>
</dbReference>
<dbReference type="NCBIfam" id="TIGR00361">
    <property type="entry name" value="ComEC_Rec2"/>
    <property type="match status" value="1"/>
</dbReference>
<feature type="transmembrane region" description="Helical" evidence="6">
    <location>
        <begin position="246"/>
        <end position="267"/>
    </location>
</feature>
<organism evidence="8 9">
    <name type="scientific">Streptococcus acidominimus</name>
    <dbReference type="NCBI Taxonomy" id="1326"/>
    <lineage>
        <taxon>Bacteria</taxon>
        <taxon>Bacillati</taxon>
        <taxon>Bacillota</taxon>
        <taxon>Bacilli</taxon>
        <taxon>Lactobacillales</taxon>
        <taxon>Streptococcaceae</taxon>
        <taxon>Streptococcus</taxon>
    </lineage>
</organism>
<feature type="transmembrane region" description="Helical" evidence="6">
    <location>
        <begin position="516"/>
        <end position="534"/>
    </location>
</feature>
<dbReference type="Pfam" id="PF00753">
    <property type="entry name" value="Lactamase_B"/>
    <property type="match status" value="1"/>
</dbReference>
<feature type="transmembrane region" description="Helical" evidence="6">
    <location>
        <begin position="287"/>
        <end position="310"/>
    </location>
</feature>
<protein>
    <submittedName>
        <fullName evidence="8">DNA internalization-related competence protein ComEC/Rec2</fullName>
    </submittedName>
</protein>
<dbReference type="EMBL" id="SPQA01000030">
    <property type="protein sequence ID" value="TFU29973.1"/>
    <property type="molecule type" value="Genomic_DNA"/>
</dbReference>
<evidence type="ECO:0000256" key="6">
    <source>
        <dbReference type="SAM" id="Phobius"/>
    </source>
</evidence>
<dbReference type="GO" id="GO:0030420">
    <property type="term" value="P:establishment of competence for transformation"/>
    <property type="evidence" value="ECO:0007669"/>
    <property type="project" value="InterPro"/>
</dbReference>
<dbReference type="CDD" id="cd07731">
    <property type="entry name" value="ComA-like_MBL-fold"/>
    <property type="match status" value="1"/>
</dbReference>
<dbReference type="InterPro" id="IPR035681">
    <property type="entry name" value="ComA-like_MBL"/>
</dbReference>
<accession>A0A4Y9FN89</accession>
<dbReference type="InterPro" id="IPR004797">
    <property type="entry name" value="Competence_ComEC/Rec2"/>
</dbReference>
<evidence type="ECO:0000259" key="7">
    <source>
        <dbReference type="SMART" id="SM00849"/>
    </source>
</evidence>
<evidence type="ECO:0000256" key="1">
    <source>
        <dbReference type="ARBA" id="ARBA00004651"/>
    </source>
</evidence>
<gene>
    <name evidence="8" type="ORF">E4U01_07870</name>
</gene>
<feature type="transmembrane region" description="Helical" evidence="6">
    <location>
        <begin position="458"/>
        <end position="475"/>
    </location>
</feature>
<dbReference type="InterPro" id="IPR025405">
    <property type="entry name" value="DUF4131"/>
</dbReference>
<evidence type="ECO:0000313" key="9">
    <source>
        <dbReference type="Proteomes" id="UP000297747"/>
    </source>
</evidence>
<comment type="caution">
    <text evidence="8">The sequence shown here is derived from an EMBL/GenBank/DDBJ whole genome shotgun (WGS) entry which is preliminary data.</text>
</comment>
<keyword evidence="2" id="KW-1003">Cell membrane</keyword>
<evidence type="ECO:0000256" key="2">
    <source>
        <dbReference type="ARBA" id="ARBA00022475"/>
    </source>
</evidence>
<dbReference type="Gene3D" id="3.60.15.10">
    <property type="entry name" value="Ribonuclease Z/Hydroxyacylglutathione hydrolase-like"/>
    <property type="match status" value="1"/>
</dbReference>
<dbReference type="AlphaFoldDB" id="A0A4Y9FN89"/>
<feature type="transmembrane region" description="Helical" evidence="6">
    <location>
        <begin position="395"/>
        <end position="420"/>
    </location>
</feature>
<feature type="transmembrane region" description="Helical" evidence="6">
    <location>
        <begin position="20"/>
        <end position="39"/>
    </location>
</feature>
<dbReference type="InterPro" id="IPR001279">
    <property type="entry name" value="Metallo-B-lactamas"/>
</dbReference>
<comment type="subcellular location">
    <subcellularLocation>
        <location evidence="1">Cell membrane</location>
        <topology evidence="1">Multi-pass membrane protein</topology>
    </subcellularLocation>
</comment>
<dbReference type="PANTHER" id="PTHR30619:SF1">
    <property type="entry name" value="RECOMBINATION PROTEIN 2"/>
    <property type="match status" value="1"/>
</dbReference>
<dbReference type="InterPro" id="IPR036866">
    <property type="entry name" value="RibonucZ/Hydroxyglut_hydro"/>
</dbReference>
<dbReference type="NCBIfam" id="TIGR00360">
    <property type="entry name" value="ComEC_N-term"/>
    <property type="match status" value="1"/>
</dbReference>
<dbReference type="GO" id="GO:0005886">
    <property type="term" value="C:plasma membrane"/>
    <property type="evidence" value="ECO:0007669"/>
    <property type="project" value="UniProtKB-SubCell"/>
</dbReference>
<feature type="transmembrane region" description="Helical" evidence="6">
    <location>
        <begin position="67"/>
        <end position="84"/>
    </location>
</feature>
<proteinExistence type="predicted"/>
<evidence type="ECO:0000313" key="8">
    <source>
        <dbReference type="EMBL" id="TFU29973.1"/>
    </source>
</evidence>
<evidence type="ECO:0000256" key="3">
    <source>
        <dbReference type="ARBA" id="ARBA00022692"/>
    </source>
</evidence>
<keyword evidence="4 6" id="KW-1133">Transmembrane helix</keyword>
<sequence>MYLESVVRVWRTFVPMLQLIKGLPLSPPHLTVLVLALYFAMNDLSFLSIMILLGLLILLWFQQGKRTVFRVLPILACFLLLFSLRGIKRRLDERSSPATISHLTVKPDTIQVNGDTLSFRGTSSGRCYIVFYQLKSQEEQTYFKGLSHLVRLEVEATVSEPEGQRNFNGFDYRGYLRTQGIYQMVKINRIKQVQQWISWNPLDWLSLLRRKALVYIKEYFPNPMRHYMTGLLFGDLDTEFDQMGDLYSSLGIIHLFALSGMQVSFFVQTFRYPFLRLGVKKEVVDWLQIPFSFMYAGLTGFSVSVNRSLLQKIFSNMGMRSLENIACTLILSFLLIPHFLQTAGGVLSFAYAFFLTVFDFDDLKPYQRGLVESLAISLGILPFLIYYFYSFHPLSILLTFFFSFLFDRILLPSLSLVFLLSPFVRLTQVNHFFIGLETAIQWVAGLGFKPLIFGKPTAMLLLLLVIIFFFTYDSYQTKKCQGYPRKVKKRRGSAVEERTGVHQNTLPKDPLALQRVLGLTGMVALLFFLIKYPLENEVTVVDVGQGDSIFLRDVRGRTVLIDVGGRVTASPKEDWRQKTGQANAKRTLIPYLHSRGVDKIDYLVLTHAHTDHMGDLAEVAKELTIDKIYISEGSTASKELAEILDRVKVAPHLVKVGDRIPIADGFLQVLYPYQKGDGGNDDSIVLYGELLQTRFLFTGDLGDGELELLRQYPGLSVDILKVGHHGSKGSSYPEFLDTVSPKIALISAGKNNRYQHPHQETLSRFQERQIQIFRTDEQGAIRLRGWKKWKIETVK</sequence>
<dbReference type="Pfam" id="PF03772">
    <property type="entry name" value="Competence"/>
    <property type="match status" value="1"/>
</dbReference>
<feature type="domain" description="Metallo-beta-lactamase" evidence="7">
    <location>
        <begin position="545"/>
        <end position="750"/>
    </location>
</feature>
<dbReference type="SMART" id="SM00849">
    <property type="entry name" value="Lactamase_B"/>
    <property type="match status" value="1"/>
</dbReference>
<feature type="transmembrane region" description="Helical" evidence="6">
    <location>
        <begin position="44"/>
        <end position="61"/>
    </location>
</feature>